<protein>
    <recommendedName>
        <fullName evidence="5">choloylglycine hydrolase</fullName>
        <ecNumber evidence="5">3.5.1.24</ecNumber>
    </recommendedName>
    <alternativeName>
        <fullName evidence="6">Bile salt hydrolase</fullName>
    </alternativeName>
    <alternativeName>
        <fullName evidence="7">Choloylglycine hydrolase</fullName>
    </alternativeName>
</protein>
<dbReference type="EMBL" id="VULX01000010">
    <property type="protein sequence ID" value="MSR91435.1"/>
    <property type="molecule type" value="Genomic_DNA"/>
</dbReference>
<dbReference type="AlphaFoldDB" id="A0A7X2MYK2"/>
<organism evidence="11 12">
    <name type="scientific">Inconstantimicrobium porci</name>
    <dbReference type="NCBI Taxonomy" id="2652291"/>
    <lineage>
        <taxon>Bacteria</taxon>
        <taxon>Bacillati</taxon>
        <taxon>Bacillota</taxon>
        <taxon>Clostridia</taxon>
        <taxon>Eubacteriales</taxon>
        <taxon>Clostridiaceae</taxon>
        <taxon>Inconstantimicrobium</taxon>
    </lineage>
</organism>
<dbReference type="Pfam" id="PF02275">
    <property type="entry name" value="CBAH"/>
    <property type="match status" value="1"/>
</dbReference>
<evidence type="ECO:0000256" key="1">
    <source>
        <dbReference type="ARBA" id="ARBA00004860"/>
    </source>
</evidence>
<dbReference type="InterPro" id="IPR052193">
    <property type="entry name" value="Peptidase_C59"/>
</dbReference>
<dbReference type="PANTHER" id="PTHR35527">
    <property type="entry name" value="CHOLOYLGLYCINE HYDROLASE"/>
    <property type="match status" value="1"/>
</dbReference>
<reference evidence="11 12" key="1">
    <citation type="submission" date="2019-08" db="EMBL/GenBank/DDBJ databases">
        <title>In-depth cultivation of the pig gut microbiome towards novel bacterial diversity and tailored functional studies.</title>
        <authorList>
            <person name="Wylensek D."/>
            <person name="Hitch T.C.A."/>
            <person name="Clavel T."/>
        </authorList>
    </citation>
    <scope>NUCLEOTIDE SEQUENCE [LARGE SCALE GENOMIC DNA]</scope>
    <source>
        <strain evidence="11 12">WCA-383-APC-5B</strain>
    </source>
</reference>
<dbReference type="SUPFAM" id="SSF56235">
    <property type="entry name" value="N-terminal nucleophile aminohydrolases (Ntn hydrolases)"/>
    <property type="match status" value="1"/>
</dbReference>
<evidence type="ECO:0000256" key="8">
    <source>
        <dbReference type="ARBA" id="ARBA00047285"/>
    </source>
</evidence>
<comment type="similarity">
    <text evidence="2">Belongs to the peptidase C59 family.</text>
</comment>
<evidence type="ECO:0000256" key="4">
    <source>
        <dbReference type="ARBA" id="ARBA00023098"/>
    </source>
</evidence>
<evidence type="ECO:0000256" key="6">
    <source>
        <dbReference type="ARBA" id="ARBA00044804"/>
    </source>
</evidence>
<dbReference type="RefSeq" id="WP_154531326.1">
    <property type="nucleotide sequence ID" value="NZ_JAXFSD010000198.1"/>
</dbReference>
<dbReference type="InterPro" id="IPR029132">
    <property type="entry name" value="CBAH/NAAA_C"/>
</dbReference>
<evidence type="ECO:0000313" key="12">
    <source>
        <dbReference type="Proteomes" id="UP000460287"/>
    </source>
</evidence>
<gene>
    <name evidence="11" type="ORF">FYJ33_08420</name>
</gene>
<dbReference type="EC" id="3.5.1.24" evidence="5"/>
<dbReference type="PANTHER" id="PTHR35527:SF2">
    <property type="entry name" value="HYDROLASE"/>
    <property type="match status" value="1"/>
</dbReference>
<accession>A0A7X2MYK2</accession>
<name>A0A7X2MYK2_9CLOT</name>
<dbReference type="GO" id="GO:0006629">
    <property type="term" value="P:lipid metabolic process"/>
    <property type="evidence" value="ECO:0007669"/>
    <property type="project" value="UniProtKB-KW"/>
</dbReference>
<keyword evidence="12" id="KW-1185">Reference proteome</keyword>
<evidence type="ECO:0000256" key="2">
    <source>
        <dbReference type="ARBA" id="ARBA00006625"/>
    </source>
</evidence>
<comment type="catalytic activity">
    <reaction evidence="8">
        <text>cholate + taurine = taurocholate + H2O</text>
        <dbReference type="Rhea" id="RHEA:47108"/>
        <dbReference type="ChEBI" id="CHEBI:15377"/>
        <dbReference type="ChEBI" id="CHEBI:29747"/>
        <dbReference type="ChEBI" id="CHEBI:36257"/>
        <dbReference type="ChEBI" id="CHEBI:507393"/>
    </reaction>
    <physiologicalReaction direction="right-to-left" evidence="8">
        <dbReference type="Rhea" id="RHEA:47110"/>
    </physiologicalReaction>
</comment>
<feature type="domain" description="Choloylglycine hydrolase/NAAA C-terminal" evidence="10">
    <location>
        <begin position="2"/>
        <end position="314"/>
    </location>
</feature>
<dbReference type="InterPro" id="IPR029055">
    <property type="entry name" value="Ntn_hydrolases_N"/>
</dbReference>
<dbReference type="GO" id="GO:0045302">
    <property type="term" value="F:choloylglycine hydrolase activity"/>
    <property type="evidence" value="ECO:0007669"/>
    <property type="project" value="UniProtKB-EC"/>
</dbReference>
<proteinExistence type="inferred from homology"/>
<evidence type="ECO:0000313" key="11">
    <source>
        <dbReference type="EMBL" id="MSR91435.1"/>
    </source>
</evidence>
<evidence type="ECO:0000256" key="9">
    <source>
        <dbReference type="ARBA" id="ARBA00048897"/>
    </source>
</evidence>
<comment type="catalytic activity">
    <reaction evidence="9">
        <text>taurodeoxycholate + H2O = deoxycholate + taurine</text>
        <dbReference type="Rhea" id="RHEA:47556"/>
        <dbReference type="ChEBI" id="CHEBI:15377"/>
        <dbReference type="ChEBI" id="CHEBI:23614"/>
        <dbReference type="ChEBI" id="CHEBI:36261"/>
        <dbReference type="ChEBI" id="CHEBI:507393"/>
    </reaction>
    <physiologicalReaction direction="left-to-right" evidence="9">
        <dbReference type="Rhea" id="RHEA:47557"/>
    </physiologicalReaction>
</comment>
<dbReference type="NCBIfam" id="NF038245">
    <property type="entry name" value="bile_salt_hydro"/>
    <property type="match status" value="1"/>
</dbReference>
<keyword evidence="4" id="KW-0443">Lipid metabolism</keyword>
<comment type="caution">
    <text evidence="11">The sequence shown here is derived from an EMBL/GenBank/DDBJ whole genome shotgun (WGS) entry which is preliminary data.</text>
</comment>
<sequence>MCTALTLSTKDGYNLFGRNMDLAYSFNQAVTLVPRNYEYKDNITGEMRKNKYAVLGMASIIDNYPAFADGCNEKGLGCAGLNFPGCFYVEEKLVEGKKNLAPYDLLLWILANFKTVDEVLDNIKNIELVGIPLNDKTPIPTLHWIVSDTEGKSIVIEKTKEGLKTFENPIGVLTNSPTFDWHMTNLNEYIKTTPIQPEPVKWLNEELKPLGVGLGTKGLPGGLSGVDRFVRIAYLKAQYPQSENVMSGISQFLHMLNNVAMPRGAVINEKSDDITLYTSCMLLQKGIYYYSTYNNNGISAVDMNKEDLDGKEIKRFDYIDELTIKYQN</sequence>
<evidence type="ECO:0000259" key="10">
    <source>
        <dbReference type="Pfam" id="PF02275"/>
    </source>
</evidence>
<comment type="pathway">
    <text evidence="1">Lipid metabolism; bile acid biosynthesis.</text>
</comment>
<dbReference type="Proteomes" id="UP000460287">
    <property type="component" value="Unassembled WGS sequence"/>
</dbReference>
<evidence type="ECO:0000256" key="3">
    <source>
        <dbReference type="ARBA" id="ARBA00022801"/>
    </source>
</evidence>
<dbReference type="InterPro" id="IPR047711">
    <property type="entry name" value="CBAH"/>
</dbReference>
<dbReference type="Gene3D" id="3.60.60.10">
    <property type="entry name" value="Penicillin V Acylase, Chain A"/>
    <property type="match status" value="1"/>
</dbReference>
<evidence type="ECO:0000256" key="5">
    <source>
        <dbReference type="ARBA" id="ARBA00044769"/>
    </source>
</evidence>
<keyword evidence="3 11" id="KW-0378">Hydrolase</keyword>
<dbReference type="CDD" id="cd00542">
    <property type="entry name" value="Ntn_PVA"/>
    <property type="match status" value="1"/>
</dbReference>
<evidence type="ECO:0000256" key="7">
    <source>
        <dbReference type="ARBA" id="ARBA00044806"/>
    </source>
</evidence>